<organism evidence="4 5">
    <name type="scientific">Nocardioides bigeumensis</name>
    <dbReference type="NCBI Taxonomy" id="433657"/>
    <lineage>
        <taxon>Bacteria</taxon>
        <taxon>Bacillati</taxon>
        <taxon>Actinomycetota</taxon>
        <taxon>Actinomycetes</taxon>
        <taxon>Propionibacteriales</taxon>
        <taxon>Nocardioidaceae</taxon>
        <taxon>Nocardioides</taxon>
    </lineage>
</organism>
<dbReference type="SUPFAM" id="SSF48452">
    <property type="entry name" value="TPR-like"/>
    <property type="match status" value="1"/>
</dbReference>
<accession>A0ABN2YTS7</accession>
<sequence>MARATMDAEAPIAASWADTGGSAGAHNGTRTGLVAREAESEAIEVLLGSVPPAAALVLEGPPGVGKTSLLDHGVASARERGFRVLVARGSGAEAEFPFAGLIDLFDGVTSEQLASIPAPQLRALEVALYRAEPTGAPPEPQVISLAVLSALRALAAAGPVVVAVDDLQWLDLGSGEALVYAAKRLVAEPVVFLLARRPGRRPDVERAIPIERLAHVAVGTLSLGATRQLLATRLGLRLPHHVLRRVYDVTAGNPLFALEVGRSLVRRGPQSVPEQSFGDEIPLPDEVEDLLGLRVADLDDDVRRVLLALALGADVRVTQLRELAGPELLDRAIEAGVVAVDGEKVRASHPLLAEVAVRRASDEEKRGLHRRLAELVADEELAALHLALATEEPDEELAARIESAAEQAAARGATRLGVDLASHAWRLTPPDVPAYDRLLTVSRHLHDAGEKQRLTDLLGPRVASLPAGGSRVLGYHLLTGGVVNGNAEITALHAKALEEAGDIQPCRGRAQSFLAENVAVIQVRDIAESDRLAAEAVADSEDGDAEDQRLALYTRSWTQALRGQPVDHLVERFEELAGHRGYLARYPQRVAGQRRVWRGEIEQGRAFLEAFMERTELWGEPSPHALARLHLVELELRAGDWPAVERLMIEWAASTDDDLLHWPMYERCRALLAMGRGDVEDALLWGGRADSQAEEQGVGWDRLEASRALGVTALLAKDPEEAARRLTTVWEHNQREGVLDPGAFPVAPDLVEALLELGSYDAASAVVAQLAELAEDQDHPWARVGAQRSAALVAIHADGYADEHAAALVEAAAAYQALGLCFDEARTLLALGRAQRRAKKWGAARDTLERAAAAFERLGSPGWVADVRAELERSGARRPAAEGGLTPTERRVADLAVEGLANKQIARTLVVTVNTVEFHLRNTYAKLGIRGRPQLAAALQELDGA</sequence>
<name>A0ABN2YTS7_9ACTN</name>
<dbReference type="Gene3D" id="1.10.10.10">
    <property type="entry name" value="Winged helix-like DNA-binding domain superfamily/Winged helix DNA-binding domain"/>
    <property type="match status" value="1"/>
</dbReference>
<dbReference type="SUPFAM" id="SSF52540">
    <property type="entry name" value="P-loop containing nucleoside triphosphate hydrolases"/>
    <property type="match status" value="1"/>
</dbReference>
<dbReference type="PRINTS" id="PR00038">
    <property type="entry name" value="HTHLUXR"/>
</dbReference>
<protein>
    <submittedName>
        <fullName evidence="4">LuxR family transcriptional regulator</fullName>
    </submittedName>
</protein>
<dbReference type="PROSITE" id="PS50043">
    <property type="entry name" value="HTH_LUXR_2"/>
    <property type="match status" value="1"/>
</dbReference>
<keyword evidence="1" id="KW-0547">Nucleotide-binding</keyword>
<dbReference type="InterPro" id="IPR016032">
    <property type="entry name" value="Sig_transdc_resp-reg_C-effctor"/>
</dbReference>
<reference evidence="4 5" key="1">
    <citation type="journal article" date="2019" name="Int. J. Syst. Evol. Microbiol.">
        <title>The Global Catalogue of Microorganisms (GCM) 10K type strain sequencing project: providing services to taxonomists for standard genome sequencing and annotation.</title>
        <authorList>
            <consortium name="The Broad Institute Genomics Platform"/>
            <consortium name="The Broad Institute Genome Sequencing Center for Infectious Disease"/>
            <person name="Wu L."/>
            <person name="Ma J."/>
        </authorList>
    </citation>
    <scope>NUCLEOTIDE SEQUENCE [LARGE SCALE GENOMIC DNA]</scope>
    <source>
        <strain evidence="4 5">JCM 16021</strain>
    </source>
</reference>
<evidence type="ECO:0000313" key="4">
    <source>
        <dbReference type="EMBL" id="GAA2132353.1"/>
    </source>
</evidence>
<dbReference type="RefSeq" id="WP_344305285.1">
    <property type="nucleotide sequence ID" value="NZ_BAAAQQ010000013.1"/>
</dbReference>
<dbReference type="SUPFAM" id="SSF46894">
    <property type="entry name" value="C-terminal effector domain of the bipartite response regulators"/>
    <property type="match status" value="1"/>
</dbReference>
<gene>
    <name evidence="4" type="ORF">GCM10009843_36810</name>
</gene>
<dbReference type="Pfam" id="PF13191">
    <property type="entry name" value="AAA_16"/>
    <property type="match status" value="1"/>
</dbReference>
<evidence type="ECO:0000256" key="2">
    <source>
        <dbReference type="ARBA" id="ARBA00022840"/>
    </source>
</evidence>
<evidence type="ECO:0000259" key="3">
    <source>
        <dbReference type="PROSITE" id="PS50043"/>
    </source>
</evidence>
<dbReference type="Proteomes" id="UP001500575">
    <property type="component" value="Unassembled WGS sequence"/>
</dbReference>
<dbReference type="EMBL" id="BAAAQQ010000013">
    <property type="protein sequence ID" value="GAA2132353.1"/>
    <property type="molecule type" value="Genomic_DNA"/>
</dbReference>
<dbReference type="Pfam" id="PF00196">
    <property type="entry name" value="GerE"/>
    <property type="match status" value="1"/>
</dbReference>
<keyword evidence="2" id="KW-0067">ATP-binding</keyword>
<dbReference type="SMART" id="SM00421">
    <property type="entry name" value="HTH_LUXR"/>
    <property type="match status" value="1"/>
</dbReference>
<dbReference type="PROSITE" id="PS00622">
    <property type="entry name" value="HTH_LUXR_1"/>
    <property type="match status" value="1"/>
</dbReference>
<dbReference type="CDD" id="cd06170">
    <property type="entry name" value="LuxR_C_like"/>
    <property type="match status" value="1"/>
</dbReference>
<dbReference type="InterPro" id="IPR000792">
    <property type="entry name" value="Tscrpt_reg_LuxR_C"/>
</dbReference>
<keyword evidence="5" id="KW-1185">Reference proteome</keyword>
<evidence type="ECO:0000313" key="5">
    <source>
        <dbReference type="Proteomes" id="UP001500575"/>
    </source>
</evidence>
<dbReference type="InterPro" id="IPR041664">
    <property type="entry name" value="AAA_16"/>
</dbReference>
<dbReference type="InterPro" id="IPR027417">
    <property type="entry name" value="P-loop_NTPase"/>
</dbReference>
<feature type="domain" description="HTH luxR-type" evidence="3">
    <location>
        <begin position="878"/>
        <end position="943"/>
    </location>
</feature>
<evidence type="ECO:0000256" key="1">
    <source>
        <dbReference type="ARBA" id="ARBA00022741"/>
    </source>
</evidence>
<proteinExistence type="predicted"/>
<dbReference type="PANTHER" id="PTHR16305">
    <property type="entry name" value="TESTICULAR SOLUBLE ADENYLYL CYCLASE"/>
    <property type="match status" value="1"/>
</dbReference>
<dbReference type="PANTHER" id="PTHR16305:SF35">
    <property type="entry name" value="TRANSCRIPTIONAL ACTIVATOR DOMAIN"/>
    <property type="match status" value="1"/>
</dbReference>
<dbReference type="InterPro" id="IPR011990">
    <property type="entry name" value="TPR-like_helical_dom_sf"/>
</dbReference>
<comment type="caution">
    <text evidence="4">The sequence shown here is derived from an EMBL/GenBank/DDBJ whole genome shotgun (WGS) entry which is preliminary data.</text>
</comment>
<dbReference type="InterPro" id="IPR036388">
    <property type="entry name" value="WH-like_DNA-bd_sf"/>
</dbReference>